<proteinExistence type="predicted"/>
<organism evidence="1 2">
    <name type="scientific">Candidatus Magnetaquiglobus chichijimensis</name>
    <dbReference type="NCBI Taxonomy" id="3141448"/>
    <lineage>
        <taxon>Bacteria</taxon>
        <taxon>Pseudomonadati</taxon>
        <taxon>Pseudomonadota</taxon>
        <taxon>Magnetococcia</taxon>
        <taxon>Magnetococcales</taxon>
        <taxon>Candidatus Magnetaquicoccaceae</taxon>
        <taxon>Candidatus Magnetaquiglobus</taxon>
    </lineage>
</organism>
<protein>
    <recommendedName>
        <fullName evidence="3">DUF2191 domain-containing protein</fullName>
    </recommendedName>
</protein>
<sequence length="72" mass="8233">MLTTIEINDTLMLTAQQLAHQRNQTLRQVVESALQSFVEQEQERKAGFRLRKCTFRGNGLQADIQEGDWAGL</sequence>
<keyword evidence="2" id="KW-1185">Reference proteome</keyword>
<evidence type="ECO:0008006" key="3">
    <source>
        <dbReference type="Google" id="ProtNLM"/>
    </source>
</evidence>
<dbReference type="Proteomes" id="UP001628193">
    <property type="component" value="Unassembled WGS sequence"/>
</dbReference>
<reference evidence="1 2" key="2">
    <citation type="submission" date="2024-09" db="EMBL/GenBank/DDBJ databases">
        <title>Draft genome sequence of Candidatus Magnetaquicoccaceae bacterium FCR-1.</title>
        <authorList>
            <person name="Shimoshige H."/>
            <person name="Shimamura S."/>
            <person name="Taoka A."/>
            <person name="Kobayashi H."/>
            <person name="Maekawa T."/>
        </authorList>
    </citation>
    <scope>NUCLEOTIDE SEQUENCE [LARGE SCALE GENOMIC DNA]</scope>
    <source>
        <strain evidence="1 2">FCR-1</strain>
    </source>
</reference>
<dbReference type="EMBL" id="BAAFGK010000004">
    <property type="protein sequence ID" value="GAB0057693.1"/>
    <property type="molecule type" value="Genomic_DNA"/>
</dbReference>
<dbReference type="RefSeq" id="WP_420905386.1">
    <property type="nucleotide sequence ID" value="NZ_BAAFGK010000004.1"/>
</dbReference>
<comment type="caution">
    <text evidence="1">The sequence shown here is derived from an EMBL/GenBank/DDBJ whole genome shotgun (WGS) entry which is preliminary data.</text>
</comment>
<gene>
    <name evidence="1" type="ORF">SIID45300_02025</name>
</gene>
<dbReference type="InterPro" id="IPR019239">
    <property type="entry name" value="VapB_antitoxin"/>
</dbReference>
<evidence type="ECO:0000313" key="1">
    <source>
        <dbReference type="EMBL" id="GAB0057693.1"/>
    </source>
</evidence>
<accession>A0ABQ0C9X5</accession>
<name>A0ABQ0C9X5_9PROT</name>
<reference evidence="1 2" key="1">
    <citation type="submission" date="2024-05" db="EMBL/GenBank/DDBJ databases">
        <authorList>
            <consortium name="Candidatus Magnetaquicoccaceae bacterium FCR-1 genome sequencing consortium"/>
            <person name="Shimoshige H."/>
            <person name="Shimamura S."/>
            <person name="Taoka A."/>
            <person name="Kobayashi H."/>
            <person name="Maekawa T."/>
        </authorList>
    </citation>
    <scope>NUCLEOTIDE SEQUENCE [LARGE SCALE GENOMIC DNA]</scope>
    <source>
        <strain evidence="1 2">FCR-1</strain>
    </source>
</reference>
<evidence type="ECO:0000313" key="2">
    <source>
        <dbReference type="Proteomes" id="UP001628193"/>
    </source>
</evidence>
<dbReference type="Pfam" id="PF09957">
    <property type="entry name" value="VapB_antitoxin"/>
    <property type="match status" value="1"/>
</dbReference>